<proteinExistence type="predicted"/>
<evidence type="ECO:0000313" key="1">
    <source>
        <dbReference type="EMBL" id="MFI6505287.1"/>
    </source>
</evidence>
<dbReference type="EMBL" id="JBITGY010000018">
    <property type="protein sequence ID" value="MFI6505287.1"/>
    <property type="molecule type" value="Genomic_DNA"/>
</dbReference>
<evidence type="ECO:0000313" key="2">
    <source>
        <dbReference type="Proteomes" id="UP001612741"/>
    </source>
</evidence>
<dbReference type="RefSeq" id="WP_397091370.1">
    <property type="nucleotide sequence ID" value="NZ_JBITGY010000018.1"/>
</dbReference>
<gene>
    <name evidence="1" type="ORF">ACIBG2_48460</name>
</gene>
<reference evidence="1 2" key="1">
    <citation type="submission" date="2024-10" db="EMBL/GenBank/DDBJ databases">
        <title>The Natural Products Discovery Center: Release of the First 8490 Sequenced Strains for Exploring Actinobacteria Biosynthetic Diversity.</title>
        <authorList>
            <person name="Kalkreuter E."/>
            <person name="Kautsar S.A."/>
            <person name="Yang D."/>
            <person name="Bader C.D."/>
            <person name="Teijaro C.N."/>
            <person name="Fluegel L."/>
            <person name="Davis C.M."/>
            <person name="Simpson J.R."/>
            <person name="Lauterbach L."/>
            <person name="Steele A.D."/>
            <person name="Gui C."/>
            <person name="Meng S."/>
            <person name="Li G."/>
            <person name="Viehrig K."/>
            <person name="Ye F."/>
            <person name="Su P."/>
            <person name="Kiefer A.F."/>
            <person name="Nichols A."/>
            <person name="Cepeda A.J."/>
            <person name="Yan W."/>
            <person name="Fan B."/>
            <person name="Jiang Y."/>
            <person name="Adhikari A."/>
            <person name="Zheng C.-J."/>
            <person name="Schuster L."/>
            <person name="Cowan T.M."/>
            <person name="Smanski M.J."/>
            <person name="Chevrette M.G."/>
            <person name="De Carvalho L.P.S."/>
            <person name="Shen B."/>
        </authorList>
    </citation>
    <scope>NUCLEOTIDE SEQUENCE [LARGE SCALE GENOMIC DNA]</scope>
    <source>
        <strain evidence="1 2">NPDC050545</strain>
    </source>
</reference>
<evidence type="ECO:0008006" key="3">
    <source>
        <dbReference type="Google" id="ProtNLM"/>
    </source>
</evidence>
<organism evidence="1 2">
    <name type="scientific">Nonomuraea typhae</name>
    <dbReference type="NCBI Taxonomy" id="2603600"/>
    <lineage>
        <taxon>Bacteria</taxon>
        <taxon>Bacillati</taxon>
        <taxon>Actinomycetota</taxon>
        <taxon>Actinomycetes</taxon>
        <taxon>Streptosporangiales</taxon>
        <taxon>Streptosporangiaceae</taxon>
        <taxon>Nonomuraea</taxon>
    </lineage>
</organism>
<keyword evidence="2" id="KW-1185">Reference proteome</keyword>
<sequence length="53" mass="5910">MTDTKPNFRVYTSAEGAERLGSGVIKASTLLRLARLRLVPHIRNGRKAGWTDQ</sequence>
<accession>A0ABW7ZAS8</accession>
<dbReference type="Proteomes" id="UP001612741">
    <property type="component" value="Unassembled WGS sequence"/>
</dbReference>
<name>A0ABW7ZAS8_9ACTN</name>
<protein>
    <recommendedName>
        <fullName evidence="3">Helix-turn-helix domain-containing protein</fullName>
    </recommendedName>
</protein>
<comment type="caution">
    <text evidence="1">The sequence shown here is derived from an EMBL/GenBank/DDBJ whole genome shotgun (WGS) entry which is preliminary data.</text>
</comment>